<feature type="compositionally biased region" description="Basic residues" evidence="1">
    <location>
        <begin position="117"/>
        <end position="127"/>
    </location>
</feature>
<evidence type="ECO:0000256" key="1">
    <source>
        <dbReference type="SAM" id="MobiDB-lite"/>
    </source>
</evidence>
<name>A0A8H4RGY3_9HELO</name>
<comment type="caution">
    <text evidence="3">The sequence shown here is derived from an EMBL/GenBank/DDBJ whole genome shotgun (WGS) entry which is preliminary data.</text>
</comment>
<dbReference type="EMBL" id="JAAMPI010000801">
    <property type="protein sequence ID" value="KAF4628521.1"/>
    <property type="molecule type" value="Genomic_DNA"/>
</dbReference>
<organism evidence="3 4">
    <name type="scientific">Cudoniella acicularis</name>
    <dbReference type="NCBI Taxonomy" id="354080"/>
    <lineage>
        <taxon>Eukaryota</taxon>
        <taxon>Fungi</taxon>
        <taxon>Dikarya</taxon>
        <taxon>Ascomycota</taxon>
        <taxon>Pezizomycotina</taxon>
        <taxon>Leotiomycetes</taxon>
        <taxon>Helotiales</taxon>
        <taxon>Tricladiaceae</taxon>
        <taxon>Cudoniella</taxon>
    </lineage>
</organism>
<dbReference type="OrthoDB" id="9996331at2759"/>
<evidence type="ECO:0000259" key="2">
    <source>
        <dbReference type="Pfam" id="PF01498"/>
    </source>
</evidence>
<dbReference type="Pfam" id="PF01498">
    <property type="entry name" value="HTH_Tnp_Tc3_2"/>
    <property type="match status" value="1"/>
</dbReference>
<gene>
    <name evidence="3" type="ORF">G7Y89_g9625</name>
</gene>
<dbReference type="Proteomes" id="UP000566819">
    <property type="component" value="Unassembled WGS sequence"/>
</dbReference>
<dbReference type="SUPFAM" id="SSF46689">
    <property type="entry name" value="Homeodomain-like"/>
    <property type="match status" value="1"/>
</dbReference>
<dbReference type="AlphaFoldDB" id="A0A8H4RGY3"/>
<keyword evidence="4" id="KW-1185">Reference proteome</keyword>
<feature type="region of interest" description="Disordered" evidence="1">
    <location>
        <begin position="117"/>
        <end position="140"/>
    </location>
</feature>
<dbReference type="GO" id="GO:0015074">
    <property type="term" value="P:DNA integration"/>
    <property type="evidence" value="ECO:0007669"/>
    <property type="project" value="InterPro"/>
</dbReference>
<evidence type="ECO:0000313" key="3">
    <source>
        <dbReference type="EMBL" id="KAF4628521.1"/>
    </source>
</evidence>
<proteinExistence type="predicted"/>
<protein>
    <recommendedName>
        <fullName evidence="2">Transposase Tc1-like domain-containing protein</fullName>
    </recommendedName>
</protein>
<dbReference type="InterPro" id="IPR009057">
    <property type="entry name" value="Homeodomain-like_sf"/>
</dbReference>
<reference evidence="3 4" key="1">
    <citation type="submission" date="2020-03" db="EMBL/GenBank/DDBJ databases">
        <title>Draft Genome Sequence of Cudoniella acicularis.</title>
        <authorList>
            <person name="Buettner E."/>
            <person name="Kellner H."/>
        </authorList>
    </citation>
    <scope>NUCLEOTIDE SEQUENCE [LARGE SCALE GENOMIC DNA]</scope>
    <source>
        <strain evidence="3 4">DSM 108380</strain>
    </source>
</reference>
<sequence>MVRVLKTLRKELTPVQKCRIWTLHEDGNNISQIHIKTGYPHSTITTFLNRHTLTPTDDFENKPGRGAIRKITPRGERHLLRTVNLEPRMTLKSLASPSKSGHKLNHHTVASILKLNGKAKRRPRKKPFLTDEHKTRRRAHYRAEKAMKRDNRKVY</sequence>
<dbReference type="GO" id="GO:0003677">
    <property type="term" value="F:DNA binding"/>
    <property type="evidence" value="ECO:0007669"/>
    <property type="project" value="InterPro"/>
</dbReference>
<accession>A0A8H4RGY3</accession>
<evidence type="ECO:0000313" key="4">
    <source>
        <dbReference type="Proteomes" id="UP000566819"/>
    </source>
</evidence>
<feature type="domain" description="Transposase Tc1-like" evidence="2">
    <location>
        <begin position="77"/>
        <end position="137"/>
    </location>
</feature>
<dbReference type="GO" id="GO:0006313">
    <property type="term" value="P:DNA transposition"/>
    <property type="evidence" value="ECO:0007669"/>
    <property type="project" value="InterPro"/>
</dbReference>
<dbReference type="InterPro" id="IPR002492">
    <property type="entry name" value="Transposase_Tc1-like"/>
</dbReference>